<dbReference type="InterPro" id="IPR050779">
    <property type="entry name" value="Transglutaminase"/>
</dbReference>
<feature type="domain" description="Transglutaminase N-terminal" evidence="3">
    <location>
        <begin position="9"/>
        <end position="61"/>
    </location>
</feature>
<reference evidence="4" key="1">
    <citation type="submission" date="2025-08" db="UniProtKB">
        <authorList>
            <consortium name="Ensembl"/>
        </authorList>
    </citation>
    <scope>IDENTIFICATION</scope>
</reference>
<organism evidence="4 5">
    <name type="scientific">Cyprinodon variegatus</name>
    <name type="common">Sheepshead minnow</name>
    <dbReference type="NCBI Taxonomy" id="28743"/>
    <lineage>
        <taxon>Eukaryota</taxon>
        <taxon>Metazoa</taxon>
        <taxon>Chordata</taxon>
        <taxon>Craniata</taxon>
        <taxon>Vertebrata</taxon>
        <taxon>Euteleostomi</taxon>
        <taxon>Actinopterygii</taxon>
        <taxon>Neopterygii</taxon>
        <taxon>Teleostei</taxon>
        <taxon>Neoteleostei</taxon>
        <taxon>Acanthomorphata</taxon>
        <taxon>Ovalentaria</taxon>
        <taxon>Atherinomorphae</taxon>
        <taxon>Cyprinodontiformes</taxon>
        <taxon>Cyprinodontidae</taxon>
        <taxon>Cyprinodon</taxon>
    </lineage>
</organism>
<keyword evidence="5" id="KW-1185">Reference proteome</keyword>
<comment type="similarity">
    <text evidence="1">Belongs to the transglutaminase superfamily. Transglutaminase family.</text>
</comment>
<dbReference type="InterPro" id="IPR014756">
    <property type="entry name" value="Ig_E-set"/>
</dbReference>
<reference evidence="4" key="2">
    <citation type="submission" date="2025-09" db="UniProtKB">
        <authorList>
            <consortium name="Ensembl"/>
        </authorList>
    </citation>
    <scope>IDENTIFICATION</scope>
</reference>
<dbReference type="GO" id="GO:0003810">
    <property type="term" value="F:protein-glutamine gamma-glutamyltransferase activity"/>
    <property type="evidence" value="ECO:0007669"/>
    <property type="project" value="TreeGrafter"/>
</dbReference>
<dbReference type="Pfam" id="PF00868">
    <property type="entry name" value="Transglut_N"/>
    <property type="match status" value="1"/>
</dbReference>
<evidence type="ECO:0000259" key="3">
    <source>
        <dbReference type="Pfam" id="PF00868"/>
    </source>
</evidence>
<evidence type="ECO:0000313" key="5">
    <source>
        <dbReference type="Proteomes" id="UP000265020"/>
    </source>
</evidence>
<accession>A0A3Q2DCV7</accession>
<dbReference type="PANTHER" id="PTHR11590:SF81">
    <property type="entry name" value="PROTEIN-GLUTAMINE GAMMA-GLUTAMYLTRANSFERASE K-LIKE ISOFORM X4"/>
    <property type="match status" value="1"/>
</dbReference>
<dbReference type="GO" id="GO:0007399">
    <property type="term" value="P:nervous system development"/>
    <property type="evidence" value="ECO:0007669"/>
    <property type="project" value="UniProtKB-ARBA"/>
</dbReference>
<dbReference type="Ensembl" id="ENSCVAT00000024735.1">
    <property type="protein sequence ID" value="ENSCVAP00000016389.1"/>
    <property type="gene ID" value="ENSCVAG00000019328.1"/>
</dbReference>
<evidence type="ECO:0000256" key="2">
    <source>
        <dbReference type="SAM" id="MobiDB-lite"/>
    </source>
</evidence>
<dbReference type="SUPFAM" id="SSF81296">
    <property type="entry name" value="E set domains"/>
    <property type="match status" value="1"/>
</dbReference>
<dbReference type="InterPro" id="IPR013783">
    <property type="entry name" value="Ig-like_fold"/>
</dbReference>
<proteinExistence type="inferred from homology"/>
<dbReference type="PANTHER" id="PTHR11590">
    <property type="entry name" value="PROTEIN-GLUTAMINE GAMMA-GLUTAMYLTRANSFERASE"/>
    <property type="match status" value="1"/>
</dbReference>
<dbReference type="GeneTree" id="ENSGT00940000178577"/>
<dbReference type="InterPro" id="IPR001102">
    <property type="entry name" value="Transglutaminase_N"/>
</dbReference>
<dbReference type="Proteomes" id="UP000265020">
    <property type="component" value="Unassembled WGS sequence"/>
</dbReference>
<evidence type="ECO:0000256" key="1">
    <source>
        <dbReference type="ARBA" id="ARBA00005968"/>
    </source>
</evidence>
<dbReference type="AlphaFoldDB" id="A0A3Q2DCV7"/>
<dbReference type="Gene3D" id="2.60.40.10">
    <property type="entry name" value="Immunoglobulins"/>
    <property type="match status" value="1"/>
</dbReference>
<evidence type="ECO:0000313" key="4">
    <source>
        <dbReference type="Ensembl" id="ENSCVAP00000016389.1"/>
    </source>
</evidence>
<sequence length="71" mass="7889">KGGVRVKTMQEGTNNNDHHTSEISIKELIVRRGQSFKLTVKLAQAFKPTSDQLTMTVATGRPFISSFVELI</sequence>
<protein>
    <recommendedName>
        <fullName evidence="3">Transglutaminase N-terminal domain-containing protein</fullName>
    </recommendedName>
</protein>
<name>A0A3Q2DCV7_CYPVA</name>
<feature type="region of interest" description="Disordered" evidence="2">
    <location>
        <begin position="1"/>
        <end position="20"/>
    </location>
</feature>